<gene>
    <name evidence="2" type="ORF">LZA78_15335</name>
</gene>
<keyword evidence="1" id="KW-0472">Membrane</keyword>
<reference evidence="2 3" key="1">
    <citation type="submission" date="2021-12" db="EMBL/GenBank/DDBJ databases">
        <title>Sinirhodobacter sp. WL0062 is a bacterium isolated from seawater.</title>
        <authorList>
            <person name="Wang L."/>
            <person name="He W."/>
            <person name="Zhang D.-F."/>
        </authorList>
    </citation>
    <scope>NUCLEOTIDE SEQUENCE [LARGE SCALE GENOMIC DNA]</scope>
    <source>
        <strain evidence="2 3">WL0062</strain>
    </source>
</reference>
<evidence type="ECO:0000256" key="1">
    <source>
        <dbReference type="SAM" id="Phobius"/>
    </source>
</evidence>
<evidence type="ECO:0000313" key="3">
    <source>
        <dbReference type="Proteomes" id="UP001521181"/>
    </source>
</evidence>
<name>A0ABS8Z2F7_9RHOB</name>
<comment type="caution">
    <text evidence="2">The sequence shown here is derived from an EMBL/GenBank/DDBJ whole genome shotgun (WGS) entry which is preliminary data.</text>
</comment>
<sequence length="175" mass="19120">MVNDFITMLAAAFLAVVVVFASRHALRKVFGVQLPKWAMPATAGLAMLGATIWSEYAWYPRLRAGLPESVTILRTVEDSKPWRPWTYVFPMTVRAMALDSDTIRHPAPGIAQTELLLMQRWAPVQAVSVAYDCENAARADLVEGAQINPDGTLTGAEWYPLDATDEGLKAACLGG</sequence>
<organism evidence="2 3">
    <name type="scientific">Rhodobacter flavimaris</name>
    <dbReference type="NCBI Taxonomy" id="2907145"/>
    <lineage>
        <taxon>Bacteria</taxon>
        <taxon>Pseudomonadati</taxon>
        <taxon>Pseudomonadota</taxon>
        <taxon>Alphaproteobacteria</taxon>
        <taxon>Rhodobacterales</taxon>
        <taxon>Rhodobacter group</taxon>
        <taxon>Rhodobacter</taxon>
    </lineage>
</organism>
<keyword evidence="3" id="KW-1185">Reference proteome</keyword>
<dbReference type="RefSeq" id="WP_233677796.1">
    <property type="nucleotide sequence ID" value="NZ_JAJUOS010000013.1"/>
</dbReference>
<proteinExistence type="predicted"/>
<keyword evidence="1" id="KW-1133">Transmembrane helix</keyword>
<keyword evidence="1" id="KW-0812">Transmembrane</keyword>
<dbReference type="EMBL" id="JAJUOS010000013">
    <property type="protein sequence ID" value="MCE5974861.1"/>
    <property type="molecule type" value="Genomic_DNA"/>
</dbReference>
<feature type="transmembrane region" description="Helical" evidence="1">
    <location>
        <begin position="37"/>
        <end position="59"/>
    </location>
</feature>
<accession>A0ABS8Z2F7</accession>
<dbReference type="Proteomes" id="UP001521181">
    <property type="component" value="Unassembled WGS sequence"/>
</dbReference>
<evidence type="ECO:0000313" key="2">
    <source>
        <dbReference type="EMBL" id="MCE5974861.1"/>
    </source>
</evidence>
<protein>
    <submittedName>
        <fullName evidence="2">Uncharacterized protein</fullName>
    </submittedName>
</protein>